<keyword evidence="2" id="KW-1185">Reference proteome</keyword>
<protein>
    <submittedName>
        <fullName evidence="1">Uncharacterized protein</fullName>
    </submittedName>
</protein>
<reference evidence="1" key="1">
    <citation type="submission" date="2021-02" db="EMBL/GenBank/DDBJ databases">
        <authorList>
            <person name="Dougan E. K."/>
            <person name="Rhodes N."/>
            <person name="Thang M."/>
            <person name="Chan C."/>
        </authorList>
    </citation>
    <scope>NUCLEOTIDE SEQUENCE</scope>
</reference>
<evidence type="ECO:0000313" key="2">
    <source>
        <dbReference type="Proteomes" id="UP000601435"/>
    </source>
</evidence>
<proteinExistence type="predicted"/>
<dbReference type="Proteomes" id="UP000601435">
    <property type="component" value="Unassembled WGS sequence"/>
</dbReference>
<evidence type="ECO:0000313" key="1">
    <source>
        <dbReference type="EMBL" id="CAE7938164.1"/>
    </source>
</evidence>
<sequence length="99" mass="10941">MNQDAKLNDLVALFTQKFVQLGQSRNFTLSTLMDMAWTVLILTWEAVVNEKLPMMEEVERGFKEKYEDGCGKGSLSCGFLLYAGPDEGDDGSAQANAVL</sequence>
<dbReference type="OrthoDB" id="10496223at2759"/>
<gene>
    <name evidence="1" type="ORF">SNEC2469_LOCUS33042</name>
</gene>
<dbReference type="AlphaFoldDB" id="A0A813C545"/>
<name>A0A813C545_9DINO</name>
<organism evidence="1 2">
    <name type="scientific">Symbiodinium necroappetens</name>
    <dbReference type="NCBI Taxonomy" id="1628268"/>
    <lineage>
        <taxon>Eukaryota</taxon>
        <taxon>Sar</taxon>
        <taxon>Alveolata</taxon>
        <taxon>Dinophyceae</taxon>
        <taxon>Suessiales</taxon>
        <taxon>Symbiodiniaceae</taxon>
        <taxon>Symbiodinium</taxon>
    </lineage>
</organism>
<comment type="caution">
    <text evidence="1">The sequence shown here is derived from an EMBL/GenBank/DDBJ whole genome shotgun (WGS) entry which is preliminary data.</text>
</comment>
<accession>A0A813C545</accession>
<dbReference type="EMBL" id="CAJNJA010085682">
    <property type="protein sequence ID" value="CAE7938164.1"/>
    <property type="molecule type" value="Genomic_DNA"/>
</dbReference>